<evidence type="ECO:0000313" key="3">
    <source>
        <dbReference type="EMBL" id="KAF5377143.1"/>
    </source>
</evidence>
<dbReference type="Gene3D" id="1.10.510.10">
    <property type="entry name" value="Transferase(Phosphotransferase) domain 1"/>
    <property type="match status" value="1"/>
</dbReference>
<feature type="compositionally biased region" description="Low complexity" evidence="1">
    <location>
        <begin position="231"/>
        <end position="240"/>
    </location>
</feature>
<dbReference type="GO" id="GO:0005634">
    <property type="term" value="C:nucleus"/>
    <property type="evidence" value="ECO:0007669"/>
    <property type="project" value="TreeGrafter"/>
</dbReference>
<dbReference type="EMBL" id="JAACJN010000085">
    <property type="protein sequence ID" value="KAF5377143.1"/>
    <property type="molecule type" value="Genomic_DNA"/>
</dbReference>
<evidence type="ECO:0000259" key="2">
    <source>
        <dbReference type="PROSITE" id="PS50011"/>
    </source>
</evidence>
<dbReference type="GO" id="GO:0044773">
    <property type="term" value="P:mitotic DNA damage checkpoint signaling"/>
    <property type="evidence" value="ECO:0007669"/>
    <property type="project" value="TreeGrafter"/>
</dbReference>
<reference evidence="3 4" key="1">
    <citation type="journal article" date="2020" name="ISME J.">
        <title>Uncovering the hidden diversity of litter-decomposition mechanisms in mushroom-forming fungi.</title>
        <authorList>
            <person name="Floudas D."/>
            <person name="Bentzer J."/>
            <person name="Ahren D."/>
            <person name="Johansson T."/>
            <person name="Persson P."/>
            <person name="Tunlid A."/>
        </authorList>
    </citation>
    <scope>NUCLEOTIDE SEQUENCE [LARGE SCALE GENOMIC DNA]</scope>
    <source>
        <strain evidence="3 4">CBS 406.79</strain>
    </source>
</reference>
<feature type="compositionally biased region" description="Low complexity" evidence="1">
    <location>
        <begin position="261"/>
        <end position="275"/>
    </location>
</feature>
<dbReference type="PROSITE" id="PS50011">
    <property type="entry name" value="PROTEIN_KINASE_DOM"/>
    <property type="match status" value="1"/>
</dbReference>
<dbReference type="InterPro" id="IPR000719">
    <property type="entry name" value="Prot_kinase_dom"/>
</dbReference>
<dbReference type="AlphaFoldDB" id="A0A8H5H5L1"/>
<dbReference type="SUPFAM" id="SSF56112">
    <property type="entry name" value="Protein kinase-like (PK-like)"/>
    <property type="match status" value="1"/>
</dbReference>
<feature type="domain" description="Protein kinase" evidence="2">
    <location>
        <begin position="1"/>
        <end position="202"/>
    </location>
</feature>
<feature type="region of interest" description="Disordered" evidence="1">
    <location>
        <begin position="207"/>
        <end position="301"/>
    </location>
</feature>
<keyword evidence="4" id="KW-1185">Reference proteome</keyword>
<name>A0A8H5H5L1_9AGAR</name>
<evidence type="ECO:0000256" key="1">
    <source>
        <dbReference type="SAM" id="MobiDB-lite"/>
    </source>
</evidence>
<gene>
    <name evidence="3" type="ORF">D9757_008795</name>
</gene>
<proteinExistence type="predicted"/>
<evidence type="ECO:0000313" key="4">
    <source>
        <dbReference type="Proteomes" id="UP000518752"/>
    </source>
</evidence>
<feature type="compositionally biased region" description="Pro residues" evidence="1">
    <location>
        <begin position="214"/>
        <end position="226"/>
    </location>
</feature>
<dbReference type="Pfam" id="PF00069">
    <property type="entry name" value="Pkinase"/>
    <property type="match status" value="1"/>
</dbReference>
<dbReference type="PANTHER" id="PTHR44167">
    <property type="entry name" value="OVARIAN-SPECIFIC SERINE/THREONINE-PROTEIN KINASE LOK-RELATED"/>
    <property type="match status" value="1"/>
</dbReference>
<dbReference type="GO" id="GO:0004674">
    <property type="term" value="F:protein serine/threonine kinase activity"/>
    <property type="evidence" value="ECO:0007669"/>
    <property type="project" value="TreeGrafter"/>
</dbReference>
<dbReference type="GO" id="GO:0005524">
    <property type="term" value="F:ATP binding"/>
    <property type="evidence" value="ECO:0007669"/>
    <property type="project" value="InterPro"/>
</dbReference>
<dbReference type="SMART" id="SM00220">
    <property type="entry name" value="S_TKc"/>
    <property type="match status" value="1"/>
</dbReference>
<accession>A0A8H5H5L1</accession>
<dbReference type="Proteomes" id="UP000518752">
    <property type="component" value="Unassembled WGS sequence"/>
</dbReference>
<dbReference type="PROSITE" id="PS00108">
    <property type="entry name" value="PROTEIN_KINASE_ST"/>
    <property type="match status" value="1"/>
</dbReference>
<dbReference type="PANTHER" id="PTHR44167:SF24">
    <property type="entry name" value="SERINE_THREONINE-PROTEIN KINASE CHK2"/>
    <property type="match status" value="1"/>
</dbReference>
<protein>
    <recommendedName>
        <fullName evidence="2">Protein kinase domain-containing protein</fullName>
    </recommendedName>
</protein>
<dbReference type="InterPro" id="IPR011009">
    <property type="entry name" value="Kinase-like_dom_sf"/>
</dbReference>
<dbReference type="InterPro" id="IPR008271">
    <property type="entry name" value="Ser/Thr_kinase_AS"/>
</dbReference>
<organism evidence="3 4">
    <name type="scientific">Collybiopsis confluens</name>
    <dbReference type="NCBI Taxonomy" id="2823264"/>
    <lineage>
        <taxon>Eukaryota</taxon>
        <taxon>Fungi</taxon>
        <taxon>Dikarya</taxon>
        <taxon>Basidiomycota</taxon>
        <taxon>Agaricomycotina</taxon>
        <taxon>Agaricomycetes</taxon>
        <taxon>Agaricomycetidae</taxon>
        <taxon>Agaricales</taxon>
        <taxon>Marasmiineae</taxon>
        <taxon>Omphalotaceae</taxon>
        <taxon>Collybiopsis</taxon>
    </lineage>
</organism>
<sequence length="388" mass="42889">MSADDERTFLLMDLSEAGTLQDVILNKKFYAAEDRDAKVKSLFLSILDGVEHCHQLEVYHRDLKPENILCSSTGDAVKIADFGLATDERCTDTFGCGTRAYISPESLDITLSGSVTSPCFQDLWALGVILINIVARRNPWRSATLNDVGFKAYLKHPEYLHKVLDISAEVAELLSEMFTLDLSQRLHIWQIRDRVMAIEKFFKSSLADSNKQRPPLPPRRVLPPPPRHPHQVPQTHLVVRAPPPLPPRPTITAKAPVTPRSSDSTSHPSLASPSSNPSPPESEGPITPDRDPVLPANSLRKDEDISEIDIADLPSEPAELCPLTVPVNRSLSMLFPPVKSSPCSHDTTEPRALPPMTITPVKTYSGRCSESGGSLTSYLFKWFPFCGQ</sequence>
<dbReference type="OrthoDB" id="541276at2759"/>
<comment type="caution">
    <text evidence="3">The sequence shown here is derived from an EMBL/GenBank/DDBJ whole genome shotgun (WGS) entry which is preliminary data.</text>
</comment>